<feature type="chain" id="PRO_5029666332" description="FAS1 domain-containing protein" evidence="2">
    <location>
        <begin position="25"/>
        <end position="252"/>
    </location>
</feature>
<name>A0A7J0GYW1_9ERIC</name>
<dbReference type="PROSITE" id="PS50213">
    <property type="entry name" value="FAS1"/>
    <property type="match status" value="1"/>
</dbReference>
<feature type="signal peptide" evidence="2">
    <location>
        <begin position="1"/>
        <end position="24"/>
    </location>
</feature>
<evidence type="ECO:0000256" key="1">
    <source>
        <dbReference type="ARBA" id="ARBA00007843"/>
    </source>
</evidence>
<dbReference type="AlphaFoldDB" id="A0A7J0GYW1"/>
<comment type="caution">
    <text evidence="4">The sequence shown here is derived from an EMBL/GenBank/DDBJ whole genome shotgun (WGS) entry which is preliminary data.</text>
</comment>
<keyword evidence="5" id="KW-1185">Reference proteome</keyword>
<dbReference type="Pfam" id="PF02469">
    <property type="entry name" value="Fasciclin"/>
    <property type="match status" value="1"/>
</dbReference>
<protein>
    <recommendedName>
        <fullName evidence="3">FAS1 domain-containing protein</fullName>
    </recommendedName>
</protein>
<dbReference type="Proteomes" id="UP000585474">
    <property type="component" value="Unassembled WGS sequence"/>
</dbReference>
<dbReference type="InterPro" id="IPR052806">
    <property type="entry name" value="Fasciclin-like_AGP"/>
</dbReference>
<dbReference type="PANTHER" id="PTHR33985">
    <property type="entry name" value="OS02G0491300 PROTEIN-RELATED"/>
    <property type="match status" value="1"/>
</dbReference>
<comment type="similarity">
    <text evidence="1">Belongs to the fasciclin-like AGP family.</text>
</comment>
<dbReference type="Gene3D" id="2.30.180.10">
    <property type="entry name" value="FAS1 domain"/>
    <property type="match status" value="1"/>
</dbReference>
<evidence type="ECO:0000259" key="3">
    <source>
        <dbReference type="PROSITE" id="PS50213"/>
    </source>
</evidence>
<dbReference type="EMBL" id="BJWL01000025">
    <property type="protein sequence ID" value="GFZ15928.1"/>
    <property type="molecule type" value="Genomic_DNA"/>
</dbReference>
<organism evidence="4 5">
    <name type="scientific">Actinidia rufa</name>
    <dbReference type="NCBI Taxonomy" id="165716"/>
    <lineage>
        <taxon>Eukaryota</taxon>
        <taxon>Viridiplantae</taxon>
        <taxon>Streptophyta</taxon>
        <taxon>Embryophyta</taxon>
        <taxon>Tracheophyta</taxon>
        <taxon>Spermatophyta</taxon>
        <taxon>Magnoliopsida</taxon>
        <taxon>eudicotyledons</taxon>
        <taxon>Gunneridae</taxon>
        <taxon>Pentapetalae</taxon>
        <taxon>asterids</taxon>
        <taxon>Ericales</taxon>
        <taxon>Actinidiaceae</taxon>
        <taxon>Actinidia</taxon>
    </lineage>
</organism>
<dbReference type="InterPro" id="IPR036378">
    <property type="entry name" value="FAS1_dom_sf"/>
</dbReference>
<evidence type="ECO:0000256" key="2">
    <source>
        <dbReference type="SAM" id="SignalP"/>
    </source>
</evidence>
<proteinExistence type="inferred from homology"/>
<dbReference type="PANTHER" id="PTHR33985:SF17">
    <property type="entry name" value="FASCICLIN-LIKE ARABINOGALACTAN PROTEIN 20"/>
    <property type="match status" value="1"/>
</dbReference>
<feature type="domain" description="FAS1" evidence="3">
    <location>
        <begin position="118"/>
        <end position="242"/>
    </location>
</feature>
<dbReference type="SMART" id="SM00554">
    <property type="entry name" value="FAS1"/>
    <property type="match status" value="2"/>
</dbReference>
<reference evidence="4 5" key="1">
    <citation type="submission" date="2019-07" db="EMBL/GenBank/DDBJ databases">
        <title>De Novo Assembly of kiwifruit Actinidia rufa.</title>
        <authorList>
            <person name="Sugita-Konishi S."/>
            <person name="Sato K."/>
            <person name="Mori E."/>
            <person name="Abe Y."/>
            <person name="Kisaki G."/>
            <person name="Hamano K."/>
            <person name="Suezawa K."/>
            <person name="Otani M."/>
            <person name="Fukuda T."/>
            <person name="Manabe T."/>
            <person name="Gomi K."/>
            <person name="Tabuchi M."/>
            <person name="Akimitsu K."/>
            <person name="Kataoka I."/>
        </authorList>
    </citation>
    <scope>NUCLEOTIDE SEQUENCE [LARGE SCALE GENOMIC DNA]</scope>
    <source>
        <strain evidence="5">cv. Fuchu</strain>
    </source>
</reference>
<sequence>MPPLPTPASLLSLLQFHFCPLAFSLESLQSLPYGTNIPTMASGKSLIVTTSDSNEHVSINNVTINGSPIFDDRSLVVFGIDKLFDLNFEVSSRIHSPSSDRTGVVSNTTSISASGAYSFDEASGMMRSRGYSVMASFLDLQLVGLVEQLKLTVFAPVDDAMLVVVGNFSEYSSVFLRHVAPCKLSWTDLANFENGTVLRTFSEFTIKIMKSSDQLMLNEAPVTFPDMYHGDWLVVHGLNQVLERTETLMLGV</sequence>
<accession>A0A7J0GYW1</accession>
<dbReference type="OrthoDB" id="1893649at2759"/>
<dbReference type="SUPFAM" id="SSF82153">
    <property type="entry name" value="FAS1 domain"/>
    <property type="match status" value="2"/>
</dbReference>
<keyword evidence="2" id="KW-0732">Signal</keyword>
<gene>
    <name evidence="4" type="ORF">Acr_25g0003370</name>
</gene>
<evidence type="ECO:0000313" key="4">
    <source>
        <dbReference type="EMBL" id="GFZ15928.1"/>
    </source>
</evidence>
<evidence type="ECO:0000313" key="5">
    <source>
        <dbReference type="Proteomes" id="UP000585474"/>
    </source>
</evidence>
<dbReference type="InterPro" id="IPR000782">
    <property type="entry name" value="FAS1_domain"/>
</dbReference>